<dbReference type="EMBL" id="PTRA01000001">
    <property type="protein sequence ID" value="PQA58799.1"/>
    <property type="molecule type" value="Genomic_DNA"/>
</dbReference>
<dbReference type="AlphaFoldDB" id="A0A2S7IMC4"/>
<evidence type="ECO:0000313" key="3">
    <source>
        <dbReference type="Proteomes" id="UP000239590"/>
    </source>
</evidence>
<feature type="transmembrane region" description="Helical" evidence="1">
    <location>
        <begin position="12"/>
        <end position="35"/>
    </location>
</feature>
<dbReference type="RefSeq" id="WP_104709974.1">
    <property type="nucleotide sequence ID" value="NZ_PTRA01000001.1"/>
</dbReference>
<keyword evidence="1" id="KW-0472">Membrane</keyword>
<proteinExistence type="predicted"/>
<evidence type="ECO:0000313" key="2">
    <source>
        <dbReference type="EMBL" id="PQA58799.1"/>
    </source>
</evidence>
<protein>
    <submittedName>
        <fullName evidence="2">Uncharacterized protein</fullName>
    </submittedName>
</protein>
<organism evidence="2 3">
    <name type="scientific">Siphonobacter curvatus</name>
    <dbReference type="NCBI Taxonomy" id="2094562"/>
    <lineage>
        <taxon>Bacteria</taxon>
        <taxon>Pseudomonadati</taxon>
        <taxon>Bacteroidota</taxon>
        <taxon>Cytophagia</taxon>
        <taxon>Cytophagales</taxon>
        <taxon>Cytophagaceae</taxon>
        <taxon>Siphonobacter</taxon>
    </lineage>
</organism>
<comment type="caution">
    <text evidence="2">The sequence shown here is derived from an EMBL/GenBank/DDBJ whole genome shotgun (WGS) entry which is preliminary data.</text>
</comment>
<reference evidence="3" key="1">
    <citation type="submission" date="2018-02" db="EMBL/GenBank/DDBJ databases">
        <title>Genome sequencing of Solimonas sp. HR-BB.</title>
        <authorList>
            <person name="Lee Y."/>
            <person name="Jeon C.O."/>
        </authorList>
    </citation>
    <scope>NUCLEOTIDE SEQUENCE [LARGE SCALE GENOMIC DNA]</scope>
    <source>
        <strain evidence="3">HR-U</strain>
    </source>
</reference>
<keyword evidence="1" id="KW-1133">Transmembrane helix</keyword>
<keyword evidence="3" id="KW-1185">Reference proteome</keyword>
<keyword evidence="1" id="KW-0812">Transmembrane</keyword>
<evidence type="ECO:0000256" key="1">
    <source>
        <dbReference type="SAM" id="Phobius"/>
    </source>
</evidence>
<accession>A0A2S7IMC4</accession>
<sequence>MENARRQHRIRVIKVLTIVLGSAFLFLFLVMGWLADLFNKHTWEYTFGGDHFPDAITIQNGFNPNVTIVSLTGELKQPVKLYCNVNYGRDDSTSIGGLINGVLLPQGTVNYTSGRIDYYGRELTVICVPVDSNARYGRRLKLKVEIY</sequence>
<name>A0A2S7IMC4_9BACT</name>
<dbReference type="OrthoDB" id="9883940at2"/>
<gene>
    <name evidence="2" type="ORF">C5O19_03815</name>
</gene>
<dbReference type="Proteomes" id="UP000239590">
    <property type="component" value="Unassembled WGS sequence"/>
</dbReference>